<dbReference type="KEGG" id="vg:26517924"/>
<protein>
    <submittedName>
        <fullName evidence="1">Uncharacterized protein</fullName>
    </submittedName>
</protein>
<reference evidence="2" key="2">
    <citation type="submission" date="2015-03" db="EMBL/GenBank/DDBJ databases">
        <title>The genome and structure of Sinorhizobium meliloti phage phiM9.</title>
        <authorList>
            <person name="Johnson M.C."/>
            <person name="Tatum K.B."/>
            <person name="Lynn J.S."/>
            <person name="Brewer T.E."/>
            <person name="Washburn B.K."/>
            <person name="Stroupe M.E."/>
            <person name="Jones K.M."/>
        </authorList>
    </citation>
    <scope>NUCLEOTIDE SEQUENCE [LARGE SCALE GENOMIC DNA]</scope>
</reference>
<dbReference type="EMBL" id="KP881232">
    <property type="protein sequence ID" value="AKE44872.1"/>
    <property type="molecule type" value="Genomic_DNA"/>
</dbReference>
<evidence type="ECO:0000313" key="1">
    <source>
        <dbReference type="EMBL" id="AKE44872.1"/>
    </source>
</evidence>
<proteinExistence type="predicted"/>
<evidence type="ECO:0000313" key="2">
    <source>
        <dbReference type="Proteomes" id="UP000033804"/>
    </source>
</evidence>
<dbReference type="GeneID" id="26517924"/>
<dbReference type="RefSeq" id="YP_009189626.1">
    <property type="nucleotide sequence ID" value="NC_028676.1"/>
</dbReference>
<name>A0A0F6R558_9CAUD</name>
<keyword evidence="2" id="KW-1185">Reference proteome</keyword>
<sequence>MTQAQVVIIYTHGHTVHSGTQIHCGMIFNTIDTWKESFVAAFLYINGYLEEKVTREKF</sequence>
<gene>
    <name evidence="1" type="ORF">Sm_phiM9_245</name>
</gene>
<accession>A0A0F6R558</accession>
<reference evidence="1 2" key="1">
    <citation type="journal article" date="2015" name="J. Virol.">
        <title>Sinorhizobium meliloti Phage ?M9 Defines a New Group of T4 Superfamily Phages with Unusual Genomic Features but a Common T=16 Capsid.</title>
        <authorList>
            <person name="Johnson M.C."/>
            <person name="Tatum K.B."/>
            <person name="Lynn J.S."/>
            <person name="Brewer T.E."/>
            <person name="Lu S."/>
            <person name="Washburn B.K."/>
            <person name="Stroupe M.E."/>
            <person name="Jones K.M."/>
        </authorList>
    </citation>
    <scope>NUCLEOTIDE SEQUENCE [LARGE SCALE GENOMIC DNA]</scope>
</reference>
<dbReference type="Proteomes" id="UP000033804">
    <property type="component" value="Segment"/>
</dbReference>
<organism evidence="1 2">
    <name type="scientific">Sinorhizobium phage phiM9</name>
    <dbReference type="NCBI Taxonomy" id="1636182"/>
    <lineage>
        <taxon>Viruses</taxon>
        <taxon>Duplodnaviria</taxon>
        <taxon>Heunggongvirae</taxon>
        <taxon>Uroviricota</taxon>
        <taxon>Caudoviricetes</taxon>
        <taxon>Pootjesviridae</taxon>
        <taxon>Emnonavirus</taxon>
        <taxon>Emnonavirus phiM9</taxon>
    </lineage>
</organism>